<accession>A0A3S4ZY45</accession>
<reference evidence="1" key="1">
    <citation type="submission" date="2018-11" db="EMBL/GenBank/DDBJ databases">
        <authorList>
            <consortium name="Pathogen Informatics"/>
        </authorList>
    </citation>
    <scope>NUCLEOTIDE SEQUENCE</scope>
</reference>
<evidence type="ECO:0000313" key="1">
    <source>
        <dbReference type="EMBL" id="VEL07137.1"/>
    </source>
</evidence>
<dbReference type="AlphaFoldDB" id="A0A3S4ZY45"/>
<organism evidence="1 2">
    <name type="scientific">Protopolystoma xenopodis</name>
    <dbReference type="NCBI Taxonomy" id="117903"/>
    <lineage>
        <taxon>Eukaryota</taxon>
        <taxon>Metazoa</taxon>
        <taxon>Spiralia</taxon>
        <taxon>Lophotrochozoa</taxon>
        <taxon>Platyhelminthes</taxon>
        <taxon>Monogenea</taxon>
        <taxon>Polyopisthocotylea</taxon>
        <taxon>Polystomatidea</taxon>
        <taxon>Polystomatidae</taxon>
        <taxon>Protopolystoma</taxon>
    </lineage>
</organism>
<sequence>MTRLPSLPWPFETGSSHLAWYKSAFSAATVASGLPRVYLRPVPAVALTHLQMLRQQAEAESGMSSPADFRDALWWEARVEHLWDRATLHVLASTPLGTVISRPIRPTKIGEAHRICPLLAGFFFSTYIIGMHRLIFPGKKWQIAGPQSGYCPEKYITKILPHFSSD</sequence>
<protein>
    <submittedName>
        <fullName evidence="1">Uncharacterized protein</fullName>
    </submittedName>
</protein>
<evidence type="ECO:0000313" key="2">
    <source>
        <dbReference type="Proteomes" id="UP000784294"/>
    </source>
</evidence>
<gene>
    <name evidence="1" type="ORF">PXEA_LOCUS577</name>
</gene>
<name>A0A3S4ZY45_9PLAT</name>
<dbReference type="EMBL" id="CAAALY010001080">
    <property type="protein sequence ID" value="VEL07137.1"/>
    <property type="molecule type" value="Genomic_DNA"/>
</dbReference>
<comment type="caution">
    <text evidence="1">The sequence shown here is derived from an EMBL/GenBank/DDBJ whole genome shotgun (WGS) entry which is preliminary data.</text>
</comment>
<proteinExistence type="predicted"/>
<dbReference type="Proteomes" id="UP000784294">
    <property type="component" value="Unassembled WGS sequence"/>
</dbReference>
<keyword evidence="2" id="KW-1185">Reference proteome</keyword>